<feature type="region of interest" description="Disordered" evidence="2">
    <location>
        <begin position="132"/>
        <end position="193"/>
    </location>
</feature>
<accession>A0A1J7I523</accession>
<dbReference type="Proteomes" id="UP000182658">
    <property type="component" value="Unassembled WGS sequence"/>
</dbReference>
<keyword evidence="1" id="KW-0175">Coiled coil</keyword>
<feature type="region of interest" description="Disordered" evidence="2">
    <location>
        <begin position="277"/>
        <end position="312"/>
    </location>
</feature>
<dbReference type="Gene3D" id="3.30.160.60">
    <property type="entry name" value="Classic Zinc Finger"/>
    <property type="match status" value="1"/>
</dbReference>
<feature type="compositionally biased region" description="Polar residues" evidence="2">
    <location>
        <begin position="182"/>
        <end position="191"/>
    </location>
</feature>
<feature type="compositionally biased region" description="Polar residues" evidence="2">
    <location>
        <begin position="133"/>
        <end position="161"/>
    </location>
</feature>
<reference evidence="3 4" key="1">
    <citation type="submission" date="2016-10" db="EMBL/GenBank/DDBJ databases">
        <title>Draft genome sequence of Coniochaeta ligniaria NRRL30616, a lignocellulolytic fungus for bioabatement of inhibitors in plant biomass hydrolysates.</title>
        <authorList>
            <consortium name="DOE Joint Genome Institute"/>
            <person name="Jimenez D.J."/>
            <person name="Hector R.E."/>
            <person name="Riley R."/>
            <person name="Sun H."/>
            <person name="Grigoriev I.V."/>
            <person name="Van Elsas J.D."/>
            <person name="Nichols N.N."/>
        </authorList>
    </citation>
    <scope>NUCLEOTIDE SEQUENCE [LARGE SCALE GENOMIC DNA]</scope>
    <source>
        <strain evidence="3 4">NRRL 30616</strain>
    </source>
</reference>
<evidence type="ECO:0000313" key="3">
    <source>
        <dbReference type="EMBL" id="OIW22735.1"/>
    </source>
</evidence>
<protein>
    <recommendedName>
        <fullName evidence="5">C2H2-type domain-containing protein</fullName>
    </recommendedName>
</protein>
<feature type="coiled-coil region" evidence="1">
    <location>
        <begin position="197"/>
        <end position="271"/>
    </location>
</feature>
<name>A0A1J7I523_9PEZI</name>
<dbReference type="InParanoid" id="A0A1J7I523"/>
<evidence type="ECO:0008006" key="5">
    <source>
        <dbReference type="Google" id="ProtNLM"/>
    </source>
</evidence>
<organism evidence="3 4">
    <name type="scientific">Coniochaeta ligniaria NRRL 30616</name>
    <dbReference type="NCBI Taxonomy" id="1408157"/>
    <lineage>
        <taxon>Eukaryota</taxon>
        <taxon>Fungi</taxon>
        <taxon>Dikarya</taxon>
        <taxon>Ascomycota</taxon>
        <taxon>Pezizomycotina</taxon>
        <taxon>Sordariomycetes</taxon>
        <taxon>Sordariomycetidae</taxon>
        <taxon>Coniochaetales</taxon>
        <taxon>Coniochaetaceae</taxon>
        <taxon>Coniochaeta</taxon>
    </lineage>
</organism>
<evidence type="ECO:0000256" key="2">
    <source>
        <dbReference type="SAM" id="MobiDB-lite"/>
    </source>
</evidence>
<sequence length="353" mass="39468">MDIATLLNPVQGSAMMDTGTPSVSRAEPNPTATPQQSREEPMQVCPKCDDQINYDKENLARHLKEQHSIVQKFCPIPGCERALKGFNRMDTYHNHMMRWHHNVAHLPVGHPNTYTDSSNNRVSYPAPALHAQSHVTAASGPQSHQSMAQYQASEASSSVNISAKRANTVVGGPGDEDESHKGSNSGPSNKPSAEDKLLCLELELRAKKEMINVVERQFDQLVALQFIEKEQHAQDMKAQQEKYEEMMREQQKKFEEMMREQEEKYAEREANLRTNKRLTAQSEDSNAQSDPVMPLAATTASPKTSRTGKAKFRCSKGGIHATKRSLQRHEDGVQADNRTILCSVNGCKWTTKG</sequence>
<gene>
    <name evidence="3" type="ORF">CONLIGDRAFT_687154</name>
</gene>
<proteinExistence type="predicted"/>
<evidence type="ECO:0000313" key="4">
    <source>
        <dbReference type="Proteomes" id="UP000182658"/>
    </source>
</evidence>
<dbReference type="EMBL" id="KV875110">
    <property type="protein sequence ID" value="OIW22735.1"/>
    <property type="molecule type" value="Genomic_DNA"/>
</dbReference>
<feature type="compositionally biased region" description="Polar residues" evidence="2">
    <location>
        <begin position="277"/>
        <end position="289"/>
    </location>
</feature>
<feature type="region of interest" description="Disordered" evidence="2">
    <location>
        <begin position="1"/>
        <end position="42"/>
    </location>
</feature>
<evidence type="ECO:0000256" key="1">
    <source>
        <dbReference type="SAM" id="Coils"/>
    </source>
</evidence>
<keyword evidence="4" id="KW-1185">Reference proteome</keyword>
<dbReference type="AlphaFoldDB" id="A0A1J7I523"/>